<keyword evidence="6 10" id="KW-1133">Transmembrane helix</keyword>
<keyword evidence="9" id="KW-0325">Glycoprotein</keyword>
<evidence type="ECO:0000256" key="4">
    <source>
        <dbReference type="ARBA" id="ARBA00022692"/>
    </source>
</evidence>
<dbReference type="InterPro" id="IPR051502">
    <property type="entry name" value="RLP_Defense_Trigger"/>
</dbReference>
<feature type="transmembrane region" description="Helical" evidence="10">
    <location>
        <begin position="244"/>
        <end position="261"/>
    </location>
</feature>
<keyword evidence="3" id="KW-0433">Leucine-rich repeat</keyword>
<dbReference type="Pfam" id="PF00560">
    <property type="entry name" value="LRR_1"/>
    <property type="match status" value="3"/>
</dbReference>
<evidence type="ECO:0000256" key="6">
    <source>
        <dbReference type="ARBA" id="ARBA00022989"/>
    </source>
</evidence>
<organism evidence="11 12">
    <name type="scientific">Citrus sinensis</name>
    <name type="common">Sweet orange</name>
    <name type="synonym">Citrus aurantium var. sinensis</name>
    <dbReference type="NCBI Taxonomy" id="2711"/>
    <lineage>
        <taxon>Eukaryota</taxon>
        <taxon>Viridiplantae</taxon>
        <taxon>Streptophyta</taxon>
        <taxon>Embryophyta</taxon>
        <taxon>Tracheophyta</taxon>
        <taxon>Spermatophyta</taxon>
        <taxon>Magnoliopsida</taxon>
        <taxon>eudicotyledons</taxon>
        <taxon>Gunneridae</taxon>
        <taxon>Pentapetalae</taxon>
        <taxon>rosids</taxon>
        <taxon>malvids</taxon>
        <taxon>Sapindales</taxon>
        <taxon>Rutaceae</taxon>
        <taxon>Aurantioideae</taxon>
        <taxon>Citrus</taxon>
    </lineage>
</organism>
<feature type="non-terminal residue" evidence="11">
    <location>
        <position position="1"/>
    </location>
</feature>
<evidence type="ECO:0008006" key="13">
    <source>
        <dbReference type="Google" id="ProtNLM"/>
    </source>
</evidence>
<keyword evidence="12" id="KW-1185">Reference proteome</keyword>
<comment type="similarity">
    <text evidence="2">Belongs to the RLP family.</text>
</comment>
<keyword evidence="8" id="KW-0675">Receptor</keyword>
<evidence type="ECO:0000256" key="5">
    <source>
        <dbReference type="ARBA" id="ARBA00022737"/>
    </source>
</evidence>
<evidence type="ECO:0000256" key="1">
    <source>
        <dbReference type="ARBA" id="ARBA00004167"/>
    </source>
</evidence>
<sequence length="271" mass="30719">LSYNRLNGSIPDRIDGLLRLSHLILAHNNLEGEVPVQLCGLNQLQLLDLSDNKLHGLIPPCFDNTALHERRVLSLLSGIDLSCNKLIGDIPPQIGNLTRIQTLNLSHNNLTGTILSTFTNLRHIESLDLYHNKLNGKIPCQLVELNALVVFSVAYNNLSGKIPEMTTQFATFNESNYKGNPFLCGLPLPICRSPVTMLEASTSNEGDDNLIDMDCFFNTFTTSYVIVIFGIVIILYVNPYWRRRWFYLVEMWIASCYYFVVDNLIPIRFCH</sequence>
<dbReference type="InterPro" id="IPR001611">
    <property type="entry name" value="Leu-rich_rpt"/>
</dbReference>
<gene>
    <name evidence="11" type="ORF">CISIN_1g0388581mg</name>
</gene>
<keyword evidence="7 10" id="KW-0472">Membrane</keyword>
<evidence type="ECO:0000256" key="10">
    <source>
        <dbReference type="SAM" id="Phobius"/>
    </source>
</evidence>
<keyword evidence="4 10" id="KW-0812">Transmembrane</keyword>
<dbReference type="AlphaFoldDB" id="A0A067DFW1"/>
<evidence type="ECO:0000256" key="7">
    <source>
        <dbReference type="ARBA" id="ARBA00023136"/>
    </source>
</evidence>
<comment type="subcellular location">
    <subcellularLocation>
        <location evidence="1">Membrane</location>
        <topology evidence="1">Single-pass membrane protein</topology>
    </subcellularLocation>
</comment>
<evidence type="ECO:0000256" key="8">
    <source>
        <dbReference type="ARBA" id="ARBA00023170"/>
    </source>
</evidence>
<dbReference type="STRING" id="2711.A0A067DFW1"/>
<reference evidence="11 12" key="1">
    <citation type="submission" date="2014-04" db="EMBL/GenBank/DDBJ databases">
        <authorList>
            <consortium name="International Citrus Genome Consortium"/>
            <person name="Gmitter F."/>
            <person name="Chen C."/>
            <person name="Farmerie W."/>
            <person name="Harkins T."/>
            <person name="Desany B."/>
            <person name="Mohiuddin M."/>
            <person name="Kodira C."/>
            <person name="Borodovsky M."/>
            <person name="Lomsadze A."/>
            <person name="Burns P."/>
            <person name="Jenkins J."/>
            <person name="Prochnik S."/>
            <person name="Shu S."/>
            <person name="Chapman J."/>
            <person name="Pitluck S."/>
            <person name="Schmutz J."/>
            <person name="Rokhsar D."/>
        </authorList>
    </citation>
    <scope>NUCLEOTIDE SEQUENCE</scope>
</reference>
<dbReference type="Proteomes" id="UP000027120">
    <property type="component" value="Unassembled WGS sequence"/>
</dbReference>
<feature type="transmembrane region" description="Helical" evidence="10">
    <location>
        <begin position="216"/>
        <end position="237"/>
    </location>
</feature>
<dbReference type="PANTHER" id="PTHR48062:SF21">
    <property type="entry name" value="RECEPTOR-LIKE PROTEIN 12"/>
    <property type="match status" value="1"/>
</dbReference>
<accession>A0A067DFW1</accession>
<dbReference type="InterPro" id="IPR032675">
    <property type="entry name" value="LRR_dom_sf"/>
</dbReference>
<proteinExistence type="inferred from homology"/>
<evidence type="ECO:0000256" key="9">
    <source>
        <dbReference type="ARBA" id="ARBA00023180"/>
    </source>
</evidence>
<evidence type="ECO:0000256" key="2">
    <source>
        <dbReference type="ARBA" id="ARBA00009592"/>
    </source>
</evidence>
<evidence type="ECO:0000313" key="12">
    <source>
        <dbReference type="Proteomes" id="UP000027120"/>
    </source>
</evidence>
<dbReference type="FunFam" id="3.80.10.10:FF:000111">
    <property type="entry name" value="LRR receptor-like serine/threonine-protein kinase ERECTA"/>
    <property type="match status" value="1"/>
</dbReference>
<name>A0A067DFW1_CITSI</name>
<dbReference type="PRINTS" id="PR00019">
    <property type="entry name" value="LEURICHRPT"/>
</dbReference>
<protein>
    <recommendedName>
        <fullName evidence="13">Leucine-rich repeat-containing N-terminal plant-type domain-containing protein</fullName>
    </recommendedName>
</protein>
<evidence type="ECO:0000256" key="3">
    <source>
        <dbReference type="ARBA" id="ARBA00022614"/>
    </source>
</evidence>
<dbReference type="PANTHER" id="PTHR48062">
    <property type="entry name" value="RECEPTOR-LIKE PROTEIN 14"/>
    <property type="match status" value="1"/>
</dbReference>
<dbReference type="GO" id="GO:0016020">
    <property type="term" value="C:membrane"/>
    <property type="evidence" value="ECO:0007669"/>
    <property type="project" value="UniProtKB-SubCell"/>
</dbReference>
<keyword evidence="5" id="KW-0677">Repeat</keyword>
<dbReference type="Gene3D" id="3.80.10.10">
    <property type="entry name" value="Ribonuclease Inhibitor"/>
    <property type="match status" value="1"/>
</dbReference>
<dbReference type="SUPFAM" id="SSF52058">
    <property type="entry name" value="L domain-like"/>
    <property type="match status" value="1"/>
</dbReference>
<dbReference type="EMBL" id="KK785944">
    <property type="protein sequence ID" value="KDO40450.1"/>
    <property type="molecule type" value="Genomic_DNA"/>
</dbReference>
<dbReference type="Pfam" id="PF13855">
    <property type="entry name" value="LRR_8"/>
    <property type="match status" value="1"/>
</dbReference>
<evidence type="ECO:0000313" key="11">
    <source>
        <dbReference type="EMBL" id="KDO40450.1"/>
    </source>
</evidence>